<keyword evidence="2" id="KW-1185">Reference proteome</keyword>
<accession>A0ABS5U2B4</accession>
<evidence type="ECO:0008006" key="3">
    <source>
        <dbReference type="Google" id="ProtNLM"/>
    </source>
</evidence>
<comment type="caution">
    <text evidence="1">The sequence shown here is derived from an EMBL/GenBank/DDBJ whole genome shotgun (WGS) entry which is preliminary data.</text>
</comment>
<proteinExistence type="predicted"/>
<sequence>MTLAARREGSAVPVPADRNIFVAYPWSLYPDRVAYKRAYTTMERALNVKFIFAEQRVTTGTVLEKIIGMIESAAFGIYDVSSWNANVTLEYGVARGLGAPAFIAFNPAQTDLADVPSDVRGYDRLQYGDFDELSAAVESLVVQELGTADARPTDPLEDDRLHLLGVVRDNPWRTARQLADVSGFKIDYVQLLLRRSAAELSTRGATRAMKYNLKAAGSTTA</sequence>
<dbReference type="Proteomes" id="UP000722125">
    <property type="component" value="Unassembled WGS sequence"/>
</dbReference>
<gene>
    <name evidence="1" type="ORF">KIN34_14710</name>
</gene>
<protein>
    <recommendedName>
        <fullName evidence="3">Nucleoside 2-deoxyribosyltransferase</fullName>
    </recommendedName>
</protein>
<organism evidence="1 2">
    <name type="scientific">Cellulomonas fulva</name>
    <dbReference type="NCBI Taxonomy" id="2835530"/>
    <lineage>
        <taxon>Bacteria</taxon>
        <taxon>Bacillati</taxon>
        <taxon>Actinomycetota</taxon>
        <taxon>Actinomycetes</taxon>
        <taxon>Micrococcales</taxon>
        <taxon>Cellulomonadaceae</taxon>
        <taxon>Cellulomonas</taxon>
    </lineage>
</organism>
<evidence type="ECO:0000313" key="2">
    <source>
        <dbReference type="Proteomes" id="UP000722125"/>
    </source>
</evidence>
<reference evidence="1 2" key="1">
    <citation type="submission" date="2021-05" db="EMBL/GenBank/DDBJ databases">
        <title>Description of Cellulomonas sp. DKR-3 sp. nov.</title>
        <authorList>
            <person name="Dahal R.H."/>
            <person name="Chaudhary D.K."/>
        </authorList>
    </citation>
    <scope>NUCLEOTIDE SEQUENCE [LARGE SCALE GENOMIC DNA]</scope>
    <source>
        <strain evidence="1 2">DKR-3</strain>
    </source>
</reference>
<dbReference type="EMBL" id="JAHBOH010000002">
    <property type="protein sequence ID" value="MBT0995533.1"/>
    <property type="molecule type" value="Genomic_DNA"/>
</dbReference>
<evidence type="ECO:0000313" key="1">
    <source>
        <dbReference type="EMBL" id="MBT0995533.1"/>
    </source>
</evidence>
<name>A0ABS5U2B4_9CELL</name>
<dbReference type="RefSeq" id="WP_214352559.1">
    <property type="nucleotide sequence ID" value="NZ_JAHBOH010000002.1"/>
</dbReference>